<evidence type="ECO:0000313" key="1">
    <source>
        <dbReference type="EMBL" id="KAI3742754.1"/>
    </source>
</evidence>
<evidence type="ECO:0000313" key="2">
    <source>
        <dbReference type="Proteomes" id="UP001056120"/>
    </source>
</evidence>
<dbReference type="EMBL" id="CM042037">
    <property type="protein sequence ID" value="KAI3742754.1"/>
    <property type="molecule type" value="Genomic_DNA"/>
</dbReference>
<organism evidence="1 2">
    <name type="scientific">Smallanthus sonchifolius</name>
    <dbReference type="NCBI Taxonomy" id="185202"/>
    <lineage>
        <taxon>Eukaryota</taxon>
        <taxon>Viridiplantae</taxon>
        <taxon>Streptophyta</taxon>
        <taxon>Embryophyta</taxon>
        <taxon>Tracheophyta</taxon>
        <taxon>Spermatophyta</taxon>
        <taxon>Magnoliopsida</taxon>
        <taxon>eudicotyledons</taxon>
        <taxon>Gunneridae</taxon>
        <taxon>Pentapetalae</taxon>
        <taxon>asterids</taxon>
        <taxon>campanulids</taxon>
        <taxon>Asterales</taxon>
        <taxon>Asteraceae</taxon>
        <taxon>Asteroideae</taxon>
        <taxon>Heliantheae alliance</taxon>
        <taxon>Millerieae</taxon>
        <taxon>Smallanthus</taxon>
    </lineage>
</organism>
<protein>
    <submittedName>
        <fullName evidence="1">Uncharacterized protein</fullName>
    </submittedName>
</protein>
<reference evidence="1 2" key="2">
    <citation type="journal article" date="2022" name="Mol. Ecol. Resour.">
        <title>The genomes of chicory, endive, great burdock and yacon provide insights into Asteraceae paleo-polyploidization history and plant inulin production.</title>
        <authorList>
            <person name="Fan W."/>
            <person name="Wang S."/>
            <person name="Wang H."/>
            <person name="Wang A."/>
            <person name="Jiang F."/>
            <person name="Liu H."/>
            <person name="Zhao H."/>
            <person name="Xu D."/>
            <person name="Zhang Y."/>
        </authorList>
    </citation>
    <scope>NUCLEOTIDE SEQUENCE [LARGE SCALE GENOMIC DNA]</scope>
    <source>
        <strain evidence="2">cv. Yunnan</strain>
        <tissue evidence="1">Leaves</tissue>
    </source>
</reference>
<accession>A0ACB9D842</accession>
<dbReference type="Proteomes" id="UP001056120">
    <property type="component" value="Linkage Group LG20"/>
</dbReference>
<reference evidence="2" key="1">
    <citation type="journal article" date="2022" name="Mol. Ecol. Resour.">
        <title>The genomes of chicory, endive, great burdock and yacon provide insights into Asteraceae palaeo-polyploidization history and plant inulin production.</title>
        <authorList>
            <person name="Fan W."/>
            <person name="Wang S."/>
            <person name="Wang H."/>
            <person name="Wang A."/>
            <person name="Jiang F."/>
            <person name="Liu H."/>
            <person name="Zhao H."/>
            <person name="Xu D."/>
            <person name="Zhang Y."/>
        </authorList>
    </citation>
    <scope>NUCLEOTIDE SEQUENCE [LARGE SCALE GENOMIC DNA]</scope>
    <source>
        <strain evidence="2">cv. Yunnan</strain>
    </source>
</reference>
<keyword evidence="2" id="KW-1185">Reference proteome</keyword>
<gene>
    <name evidence="1" type="ORF">L1987_60449</name>
</gene>
<proteinExistence type="predicted"/>
<sequence>MSSQSKNVSVSTPSSSSGLNNPIPPPLFQKNVNQPKKTISVGFSGSGIPAGGPDTGITPSMAKELKKLREMISSVPGVVQPLPEMSAISHRISRLAPPICDAEIPKRFQTPNMKLYDGTTDPEEHVAQYKERMEINLIPLDLKEVCLCKGFGSTLTGSALKWLLNVPPYCITSFAHFINLFKNQFSCNYVNKFGRESLDIPNLDIITAVQAFNMGLRKDSQFYEDLVMNPCRNLDEVRNRALRFIRLEDDKKIQQRMDAPTGYNQPN</sequence>
<comment type="caution">
    <text evidence="1">The sequence shown here is derived from an EMBL/GenBank/DDBJ whole genome shotgun (WGS) entry which is preliminary data.</text>
</comment>
<name>A0ACB9D842_9ASTR</name>